<dbReference type="Proteomes" id="UP000727907">
    <property type="component" value="Unassembled WGS sequence"/>
</dbReference>
<dbReference type="PANTHER" id="PTHR30502:SF0">
    <property type="entry name" value="PHOSPHOENOLPYRUVATE CARBOXYLASE FAMILY PROTEIN"/>
    <property type="match status" value="1"/>
</dbReference>
<keyword evidence="1" id="KW-0479">Metal-binding</keyword>
<dbReference type="RefSeq" id="WP_216959345.1">
    <property type="nucleotide sequence ID" value="NZ_JAHOPB010000001.1"/>
</dbReference>
<evidence type="ECO:0000256" key="1">
    <source>
        <dbReference type="ARBA" id="ARBA00022723"/>
    </source>
</evidence>
<organism evidence="3 4">
    <name type="scientific">Reyranella humidisoli</name>
    <dbReference type="NCBI Taxonomy" id="2849149"/>
    <lineage>
        <taxon>Bacteria</taxon>
        <taxon>Pseudomonadati</taxon>
        <taxon>Pseudomonadota</taxon>
        <taxon>Alphaproteobacteria</taxon>
        <taxon>Hyphomicrobiales</taxon>
        <taxon>Reyranellaceae</taxon>
        <taxon>Reyranella</taxon>
    </lineage>
</organism>
<evidence type="ECO:0000313" key="4">
    <source>
        <dbReference type="Proteomes" id="UP000727907"/>
    </source>
</evidence>
<comment type="caution">
    <text evidence="3">The sequence shown here is derived from an EMBL/GenBank/DDBJ whole genome shotgun (WGS) entry which is preliminary data.</text>
</comment>
<feature type="domain" description="HpcH/HpaI aldolase/citrate lyase" evidence="2">
    <location>
        <begin position="26"/>
        <end position="244"/>
    </location>
</feature>
<reference evidence="3 4" key="1">
    <citation type="submission" date="2021-06" db="EMBL/GenBank/DDBJ databases">
        <authorList>
            <person name="Lee D.H."/>
        </authorList>
    </citation>
    <scope>NUCLEOTIDE SEQUENCE [LARGE SCALE GENOMIC DNA]</scope>
    <source>
        <strain evidence="3 4">MMS21-HV4-11</strain>
    </source>
</reference>
<evidence type="ECO:0000259" key="2">
    <source>
        <dbReference type="Pfam" id="PF03328"/>
    </source>
</evidence>
<name>A0ABS6IIF4_9HYPH</name>
<dbReference type="PANTHER" id="PTHR30502">
    <property type="entry name" value="2-KETO-3-DEOXY-L-RHAMNONATE ALDOLASE"/>
    <property type="match status" value="1"/>
</dbReference>
<dbReference type="InterPro" id="IPR050251">
    <property type="entry name" value="HpcH-HpaI_aldolase"/>
</dbReference>
<evidence type="ECO:0000313" key="3">
    <source>
        <dbReference type="EMBL" id="MBU8874210.1"/>
    </source>
</evidence>
<dbReference type="Pfam" id="PF03328">
    <property type="entry name" value="HpcH_HpaI"/>
    <property type="match status" value="1"/>
</dbReference>
<gene>
    <name evidence="3" type="ORF">KQ910_10580</name>
</gene>
<dbReference type="InterPro" id="IPR005000">
    <property type="entry name" value="Aldolase/citrate-lyase_domain"/>
</dbReference>
<dbReference type="EMBL" id="JAHOPB010000001">
    <property type="protein sequence ID" value="MBU8874210.1"/>
    <property type="molecule type" value="Genomic_DNA"/>
</dbReference>
<sequence>MASNGLRALVGTKPTKIGTFLFEFATPGIGQILKAAGADFAVLDMEHTGFGFDTVRQVVRYMQAANLPIVVRVPSQSRHHISRALDTGADGVMVPIVSSVEQAKAVLDAAKYWPDGTRGVALGLAHERFAMRSEPLLPRFAEQNARTAIILQVEDPRGAAAADEIASMPGVDMLWLGHNDLSVAMGEPGAFDHPDFLTAEQATIAAAKKHGKSAGRLAVDAKQAAQFVKLGYDFVSIAGDVWLLQQAFAAGVETIRSSSS</sequence>
<proteinExistence type="predicted"/>
<accession>A0ABS6IIF4</accession>
<keyword evidence="4" id="KW-1185">Reference proteome</keyword>
<protein>
    <submittedName>
        <fullName evidence="3">Hpch/hpai aldolase</fullName>
    </submittedName>
</protein>